<dbReference type="InterPro" id="IPR021796">
    <property type="entry name" value="Tll0287-like_dom"/>
</dbReference>
<organism evidence="2 3">
    <name type="scientific">Lutibacter agarilyticus</name>
    <dbReference type="NCBI Taxonomy" id="1109740"/>
    <lineage>
        <taxon>Bacteria</taxon>
        <taxon>Pseudomonadati</taxon>
        <taxon>Bacteroidota</taxon>
        <taxon>Flavobacteriia</taxon>
        <taxon>Flavobacteriales</taxon>
        <taxon>Flavobacteriaceae</taxon>
        <taxon>Lutibacter</taxon>
    </lineage>
</organism>
<reference evidence="2 3" key="1">
    <citation type="submission" date="2017-06" db="EMBL/GenBank/DDBJ databases">
        <authorList>
            <person name="Kim H.J."/>
            <person name="Triplett B.A."/>
        </authorList>
    </citation>
    <scope>NUCLEOTIDE SEQUENCE [LARGE SCALE GENOMIC DNA]</scope>
    <source>
        <strain evidence="2 3">DSM 29150</strain>
    </source>
</reference>
<proteinExistence type="predicted"/>
<evidence type="ECO:0000313" key="2">
    <source>
        <dbReference type="EMBL" id="SNR54627.1"/>
    </source>
</evidence>
<evidence type="ECO:0000313" key="3">
    <source>
        <dbReference type="Proteomes" id="UP000198384"/>
    </source>
</evidence>
<accession>A0A238X6R5</accession>
<dbReference type="Proteomes" id="UP000198384">
    <property type="component" value="Unassembled WGS sequence"/>
</dbReference>
<dbReference type="Pfam" id="PF11845">
    <property type="entry name" value="Tll0287-like"/>
    <property type="match status" value="1"/>
</dbReference>
<protein>
    <recommendedName>
        <fullName evidence="1">Tll0287-like domain-containing protein</fullName>
    </recommendedName>
</protein>
<dbReference type="OrthoDB" id="1494333at2"/>
<name>A0A238X6R5_9FLAO</name>
<feature type="domain" description="Tll0287-like" evidence="1">
    <location>
        <begin position="46"/>
        <end position="186"/>
    </location>
</feature>
<sequence>MFKKILILAIAVNFIACSSGFSEKEKQEYTVKGQEIAQATFKELSANLMAQMKAGGPSQAIPFCNQQASPITEALSKKYDVVIKRTSNKLRSCNNEPSEREIEIIDSYQQLMLKNKELKPIVEIDKDQKKHFYAPIKIQANCLVCHGKLNETMTVQTDSIIKSIYQFDIATGYSEGDLRGLWSITFNK</sequence>
<evidence type="ECO:0000259" key="1">
    <source>
        <dbReference type="Pfam" id="PF11845"/>
    </source>
</evidence>
<dbReference type="EMBL" id="FZNT01000005">
    <property type="protein sequence ID" value="SNR54627.1"/>
    <property type="molecule type" value="Genomic_DNA"/>
</dbReference>
<dbReference type="AlphaFoldDB" id="A0A238X6R5"/>
<keyword evidence="3" id="KW-1185">Reference proteome</keyword>
<dbReference type="RefSeq" id="WP_089381544.1">
    <property type="nucleotide sequence ID" value="NZ_FZNT01000005.1"/>
</dbReference>
<gene>
    <name evidence="2" type="ORF">SAMN06265371_10536</name>
</gene>